<gene>
    <name evidence="1" type="ORF">FPE_LOCUS12782</name>
</gene>
<proteinExistence type="predicted"/>
<dbReference type="EMBL" id="OU503042">
    <property type="protein sequence ID" value="CAI9765352.1"/>
    <property type="molecule type" value="Genomic_DNA"/>
</dbReference>
<evidence type="ECO:0008006" key="3">
    <source>
        <dbReference type="Google" id="ProtNLM"/>
    </source>
</evidence>
<evidence type="ECO:0000313" key="1">
    <source>
        <dbReference type="EMBL" id="CAI9765352.1"/>
    </source>
</evidence>
<dbReference type="InterPro" id="IPR016135">
    <property type="entry name" value="UBQ-conjugating_enzyme/RWD"/>
</dbReference>
<protein>
    <recommendedName>
        <fullName evidence="3">UBC core domain-containing protein</fullName>
    </recommendedName>
</protein>
<reference evidence="1" key="1">
    <citation type="submission" date="2023-05" db="EMBL/GenBank/DDBJ databases">
        <authorList>
            <person name="Huff M."/>
        </authorList>
    </citation>
    <scope>NUCLEOTIDE SEQUENCE</scope>
</reference>
<dbReference type="Gene3D" id="3.10.110.10">
    <property type="entry name" value="Ubiquitin Conjugating Enzyme"/>
    <property type="match status" value="1"/>
</dbReference>
<dbReference type="AlphaFoldDB" id="A0AAD1ZE95"/>
<accession>A0AAD1ZE95</accession>
<organism evidence="1 2">
    <name type="scientific">Fraxinus pennsylvanica</name>
    <dbReference type="NCBI Taxonomy" id="56036"/>
    <lineage>
        <taxon>Eukaryota</taxon>
        <taxon>Viridiplantae</taxon>
        <taxon>Streptophyta</taxon>
        <taxon>Embryophyta</taxon>
        <taxon>Tracheophyta</taxon>
        <taxon>Spermatophyta</taxon>
        <taxon>Magnoliopsida</taxon>
        <taxon>eudicotyledons</taxon>
        <taxon>Gunneridae</taxon>
        <taxon>Pentapetalae</taxon>
        <taxon>asterids</taxon>
        <taxon>lamiids</taxon>
        <taxon>Lamiales</taxon>
        <taxon>Oleaceae</taxon>
        <taxon>Oleeae</taxon>
        <taxon>Fraxinus</taxon>
    </lineage>
</organism>
<sequence>MSTPSRKRLIRDFKRLQQDSPAGISCAPQDNNIMLWNAVIFGPDDACCDGGLDGSLLAPSRNCSQTPLAEGYLRVFAYSASSTTRLGSCIPLNATSVLTIVKDIIKSVQFHTTVPNSLGQSMTKTMHIPPKTNKNPATCKEIPGNSASSSPSFPPLVEVEVLGSVEVRQFGKCVRVGALWLFRVTYFWVLLKISSSCNLAKPNAADKGSESIIATRKIGCSHSTVSGALFCSVENAARKFNQAKHALTASKKRRIQGLGCVWIVGLKSDGRIHRRSDFKVVVKSCATEGDWQKGKKYEVEKKVKMVDIGKEKALRKSVEAKNAVNSPRILRNKCIGKSSCLENLKSRDSVSLSAKRSGLGRNNGEGWNLDTCINVMENEILIGTSENDSCLQANKLKHGLITYKRDSKRKLWQVDVNDFVVSESKYSQQDDSRDELHLNGSKSGVN</sequence>
<name>A0AAD1ZE95_9LAMI</name>
<keyword evidence="2" id="KW-1185">Reference proteome</keyword>
<evidence type="ECO:0000313" key="2">
    <source>
        <dbReference type="Proteomes" id="UP000834106"/>
    </source>
</evidence>
<dbReference type="SUPFAM" id="SSF54495">
    <property type="entry name" value="UBC-like"/>
    <property type="match status" value="1"/>
</dbReference>
<dbReference type="Proteomes" id="UP000834106">
    <property type="component" value="Chromosome 7"/>
</dbReference>